<dbReference type="AlphaFoldDB" id="A0A8A4TR37"/>
<feature type="chain" id="PRO_5035254355" evidence="1">
    <location>
        <begin position="22"/>
        <end position="229"/>
    </location>
</feature>
<dbReference type="Proteomes" id="UP000663929">
    <property type="component" value="Chromosome"/>
</dbReference>
<dbReference type="PROSITE" id="PS51257">
    <property type="entry name" value="PROKAR_LIPOPROTEIN"/>
    <property type="match status" value="1"/>
</dbReference>
<protein>
    <submittedName>
        <fullName evidence="3">GerMN domain-containing protein</fullName>
    </submittedName>
</protein>
<keyword evidence="4" id="KW-1185">Reference proteome</keyword>
<evidence type="ECO:0000256" key="1">
    <source>
        <dbReference type="SAM" id="SignalP"/>
    </source>
</evidence>
<gene>
    <name evidence="3" type="ORF">J3U87_03135</name>
</gene>
<sequence>MKISWVSSLLCLLILSVACNRGEGTAEPETRLDEGDVAVLEESAVKARQPAGIQTIFDETQIREVQVYYRHAEYEGLIPLRRTIITNSPEAQLLQVVDHLTIEPEESEGVAVWPRATYVREVYLLGNGVAVIDLHPGFLAKLNAGVATEVDLVASLVNSVLENFSDFSEVQILVNGEVRETLLGHVDIEAPLPFNRHIYTVVPEPRLEDEITIEELNDSPTLDAHEPGP</sequence>
<name>A0A8A4TR37_SULCO</name>
<dbReference type="KEGG" id="scor:J3U87_03135"/>
<keyword evidence="1" id="KW-0732">Signal</keyword>
<proteinExistence type="predicted"/>
<dbReference type="Pfam" id="PF10646">
    <property type="entry name" value="Germane"/>
    <property type="match status" value="1"/>
</dbReference>
<dbReference type="EMBL" id="CP071793">
    <property type="protein sequence ID" value="QTD51441.1"/>
    <property type="molecule type" value="Genomic_DNA"/>
</dbReference>
<accession>A0A8A4TR37</accession>
<evidence type="ECO:0000313" key="3">
    <source>
        <dbReference type="EMBL" id="QTD51441.1"/>
    </source>
</evidence>
<organism evidence="3 4">
    <name type="scientific">Sulfidibacter corallicola</name>
    <dbReference type="NCBI Taxonomy" id="2818388"/>
    <lineage>
        <taxon>Bacteria</taxon>
        <taxon>Pseudomonadati</taxon>
        <taxon>Acidobacteriota</taxon>
        <taxon>Holophagae</taxon>
        <taxon>Acanthopleuribacterales</taxon>
        <taxon>Acanthopleuribacteraceae</taxon>
        <taxon>Sulfidibacter</taxon>
    </lineage>
</organism>
<dbReference type="SMART" id="SM00909">
    <property type="entry name" value="Germane"/>
    <property type="match status" value="1"/>
</dbReference>
<evidence type="ECO:0000259" key="2">
    <source>
        <dbReference type="SMART" id="SM00909"/>
    </source>
</evidence>
<feature type="signal peptide" evidence="1">
    <location>
        <begin position="1"/>
        <end position="21"/>
    </location>
</feature>
<feature type="domain" description="GerMN" evidence="2">
    <location>
        <begin position="93"/>
        <end position="183"/>
    </location>
</feature>
<dbReference type="InterPro" id="IPR019606">
    <property type="entry name" value="GerMN"/>
</dbReference>
<dbReference type="RefSeq" id="WP_237381568.1">
    <property type="nucleotide sequence ID" value="NZ_CP071793.1"/>
</dbReference>
<reference evidence="3" key="1">
    <citation type="submission" date="2021-03" db="EMBL/GenBank/DDBJ databases">
        <title>Acanthopleuribacteraceae sp. M133.</title>
        <authorList>
            <person name="Wang G."/>
        </authorList>
    </citation>
    <scope>NUCLEOTIDE SEQUENCE</scope>
    <source>
        <strain evidence="3">M133</strain>
    </source>
</reference>
<evidence type="ECO:0000313" key="4">
    <source>
        <dbReference type="Proteomes" id="UP000663929"/>
    </source>
</evidence>